<dbReference type="Pfam" id="PF04909">
    <property type="entry name" value="Amidohydro_2"/>
    <property type="match status" value="1"/>
</dbReference>
<protein>
    <submittedName>
        <fullName evidence="2">Amidohydrolase family protein</fullName>
    </submittedName>
</protein>
<evidence type="ECO:0000313" key="2">
    <source>
        <dbReference type="EMBL" id="MTH45258.1"/>
    </source>
</evidence>
<dbReference type="Gene3D" id="3.20.20.140">
    <property type="entry name" value="Metal-dependent hydrolases"/>
    <property type="match status" value="1"/>
</dbReference>
<dbReference type="AlphaFoldDB" id="A0A6L6IHW7"/>
<dbReference type="GO" id="GO:0016787">
    <property type="term" value="F:hydrolase activity"/>
    <property type="evidence" value="ECO:0007669"/>
    <property type="project" value="InterPro"/>
</dbReference>
<dbReference type="Proteomes" id="UP000477739">
    <property type="component" value="Unassembled WGS sequence"/>
</dbReference>
<proteinExistence type="predicted"/>
<evidence type="ECO:0000259" key="1">
    <source>
        <dbReference type="Pfam" id="PF04909"/>
    </source>
</evidence>
<gene>
    <name evidence="2" type="ORF">GJV78_03060</name>
</gene>
<dbReference type="EMBL" id="WMJZ01000003">
    <property type="protein sequence ID" value="MTH45258.1"/>
    <property type="molecule type" value="Genomic_DNA"/>
</dbReference>
<comment type="caution">
    <text evidence="2">The sequence shown here is derived from an EMBL/GenBank/DDBJ whole genome shotgun (WGS) entry which is preliminary data.</text>
</comment>
<name>A0A6L6IHW7_9ENTR</name>
<dbReference type="PANTHER" id="PTHR35563">
    <property type="entry name" value="BARREL METAL-DEPENDENT HYDROLASE, PUTATIVE (AFU_ORTHOLOGUE AFUA_1G16240)-RELATED"/>
    <property type="match status" value="1"/>
</dbReference>
<dbReference type="InterPro" id="IPR052358">
    <property type="entry name" value="Aro_Compnd_Degr_Hydrolases"/>
</dbReference>
<dbReference type="PANTHER" id="PTHR35563:SF2">
    <property type="entry name" value="BARREL METAL-DEPENDENT HYDROLASE, PUTATIVE (AFU_ORTHOLOGUE AFUA_1G16240)-RELATED"/>
    <property type="match status" value="1"/>
</dbReference>
<accession>A0A6L6IHW7</accession>
<reference evidence="2 3" key="1">
    <citation type="submission" date="2019-11" db="EMBL/GenBank/DDBJ databases">
        <title>Escherichia alba sp. nov. isolated from the gut of plastic-eating superworms Zophobas atratus.</title>
        <authorList>
            <person name="Yang Y."/>
        </authorList>
    </citation>
    <scope>NUCLEOTIDE SEQUENCE [LARGE SCALE GENOMIC DNA]</scope>
    <source>
        <strain evidence="3">BIT-B35</strain>
    </source>
</reference>
<keyword evidence="3" id="KW-1185">Reference proteome</keyword>
<evidence type="ECO:0000313" key="3">
    <source>
        <dbReference type="Proteomes" id="UP000477739"/>
    </source>
</evidence>
<dbReference type="RefSeq" id="WP_155106941.1">
    <property type="nucleotide sequence ID" value="NZ_WMJZ01000003.1"/>
</dbReference>
<dbReference type="OrthoDB" id="9787654at2"/>
<feature type="domain" description="Amidohydrolase-related" evidence="1">
    <location>
        <begin position="4"/>
        <end position="257"/>
    </location>
</feature>
<dbReference type="InterPro" id="IPR032466">
    <property type="entry name" value="Metal_Hydrolase"/>
</dbReference>
<dbReference type="SUPFAM" id="SSF51556">
    <property type="entry name" value="Metallo-dependent hydrolases"/>
    <property type="match status" value="1"/>
</dbReference>
<organism evidence="2 3">
    <name type="scientific">Intestinirhabdus alba</name>
    <dbReference type="NCBI Taxonomy" id="2899544"/>
    <lineage>
        <taxon>Bacteria</taxon>
        <taxon>Pseudomonadati</taxon>
        <taxon>Pseudomonadota</taxon>
        <taxon>Gammaproteobacteria</taxon>
        <taxon>Enterobacterales</taxon>
        <taxon>Enterobacteriaceae</taxon>
        <taxon>Intestinirhabdus</taxon>
    </lineage>
</organism>
<sequence length="265" mass="30131">MIFDTHAHVFVRGLPLAQHCRYVPDYDATPEDYIAHLDRFGIDMGILVQPSFLGTDNHYMLEALRRYPTRFRGVAVVEPGIAHAELDAMAESGVIGIRLNLIGTALPDLTLPAWQKLFGHIKALGWHVELHREARDLPDLIRPLLKAEVKIVVDHFGLPSQEYQQDDPGFQFLLKHAATHKIWLKLSGAYRNGNPATADKNVAPLIPLLLQEFGTSHLLWGSDWPHTRFENAFNYQKAFDLFKHQIPEEKIRQEILSIGARLLID</sequence>
<dbReference type="InterPro" id="IPR006680">
    <property type="entry name" value="Amidohydro-rel"/>
</dbReference>